<dbReference type="GO" id="GO:0005829">
    <property type="term" value="C:cytosol"/>
    <property type="evidence" value="ECO:0007669"/>
    <property type="project" value="TreeGrafter"/>
</dbReference>
<dbReference type="EMBL" id="VXLC01000015">
    <property type="protein sequence ID" value="KAA8885573.1"/>
    <property type="molecule type" value="Genomic_DNA"/>
</dbReference>
<dbReference type="PANTHER" id="PTHR45527">
    <property type="entry name" value="NONRIBOSOMAL PEPTIDE SYNTHETASE"/>
    <property type="match status" value="1"/>
</dbReference>
<dbReference type="GO" id="GO:0009239">
    <property type="term" value="P:enterobactin biosynthetic process"/>
    <property type="evidence" value="ECO:0007669"/>
    <property type="project" value="TreeGrafter"/>
</dbReference>
<dbReference type="SUPFAM" id="SSF52777">
    <property type="entry name" value="CoA-dependent acyltransferases"/>
    <property type="match status" value="2"/>
</dbReference>
<organism evidence="6 7">
    <name type="scientific">Nocardia colli</name>
    <dbReference type="NCBI Taxonomy" id="2545717"/>
    <lineage>
        <taxon>Bacteria</taxon>
        <taxon>Bacillati</taxon>
        <taxon>Actinomycetota</taxon>
        <taxon>Actinomycetes</taxon>
        <taxon>Mycobacteriales</taxon>
        <taxon>Nocardiaceae</taxon>
        <taxon>Nocardia</taxon>
    </lineage>
</organism>
<dbReference type="FunFam" id="3.40.50.980:FF:000001">
    <property type="entry name" value="Non-ribosomal peptide synthetase"/>
    <property type="match status" value="1"/>
</dbReference>
<dbReference type="PANTHER" id="PTHR45527:SF1">
    <property type="entry name" value="FATTY ACID SYNTHASE"/>
    <property type="match status" value="1"/>
</dbReference>
<dbReference type="RefSeq" id="WP_150405131.1">
    <property type="nucleotide sequence ID" value="NZ_VXLC01000015.1"/>
</dbReference>
<dbReference type="PROSITE" id="PS00012">
    <property type="entry name" value="PHOSPHOPANTETHEINE"/>
    <property type="match status" value="1"/>
</dbReference>
<dbReference type="Proteomes" id="UP000323876">
    <property type="component" value="Unassembled WGS sequence"/>
</dbReference>
<sequence>MIEQRDETAADNALQQRLAALSPAQRALVERIMAERGAESSGTIRRRPATLTHIPASFEQERLWFMNELFTQRQIFNVPTALRLRGPLDVEALRRSIARVVERHEALRTVLVLKDDNPRQVVLDHMDVPLVVHQFRELPDPAQAAREHASESVGEPFDLLTGPLLRCDVYEIGADDHLFLLVQHHIVSDTWSLGILLTELGAYYSGEFGRPVTLAPLEVQYPDFAYWQREILDKQSLERQLDFWRTQLAGYSGLLELPTDRPRQAIRTSQGKFCPIEFPVRLTATARRLAKENSATLNVVFLAVYFALLSRLTRQQDLVVGVPIAGRSQPALQQLLGYFLNWLPVRIRLDDRPSLRQLIQRTRDVFAGALINQDLPFDMLVRELSPARVPGVTPVFQTSFSLRDAAPRPPDLLGLDVGFAELDGGVTHYDLMVELWCEDDRVIGYFPYDDALFDDSTIETYGRWMTRLLEEGTADPDRPLCTVPLLTEAENDELIGDRRTELGAVDTALHERFRYQAVHRPDAIAVCDENTRLSYAELDLRSDRLANVLVRQGVRPGSIVGLMVDRTVDLPTAVLAVLKCGAAYLPIDPDSPSSRTAIQFTDCAVTAVLAAPGFTDRLPATSAPIIELDWQATELANASTDVVSAVVPPSAPAYIIYTSGSTGTPKGVVVSHANVLRLFTAAEHVFDLGEHDVWTLFHSYAFDYSVWELWGALLHGGRVVVVPQWLTRVPDALLELLAREEVTVFSQTPSAFTQLAQVAVAKPVELSLRYVVFGGEALNFATLHEWFRTFGDRRPELVNMYGITETTVHVTFRRLSSADTDQSGSLIGRPLPDLTLYLLDDELEPVPPGIPGEIFVGGAGVALGYQRAPAMTAARMLPDPYSSQPGARMYRSGDTAIRRRDGELAYLGRADHQFKIRGHRVELGETHSALLQLPEVAQCAVFVADDRVGSTALMACVVPAEAQAPTPTQLRRALLRTLPDWMVPTTILVQDELPLTSNGKIDQRTLAALQRTEARSRGSMAPPEGETAMALAAIWEDMLGINGVGAEDNFFELGGHSLMVVQLVSRIRTGFGLEVPMETLFLNSNLQSMADMLGELDQDAPGGLEVDDDNWIASLPEAELDAMLAALSDNSGPPPEAGNGEVNTTIA</sequence>
<evidence type="ECO:0000256" key="4">
    <source>
        <dbReference type="SAM" id="MobiDB-lite"/>
    </source>
</evidence>
<evidence type="ECO:0000256" key="3">
    <source>
        <dbReference type="ARBA" id="ARBA00022553"/>
    </source>
</evidence>
<accession>A0A5N0E9G7</accession>
<dbReference type="InterPro" id="IPR009081">
    <property type="entry name" value="PP-bd_ACP"/>
</dbReference>
<dbReference type="Gene3D" id="3.30.559.10">
    <property type="entry name" value="Chloramphenicol acetyltransferase-like domain"/>
    <property type="match status" value="1"/>
</dbReference>
<evidence type="ECO:0000259" key="5">
    <source>
        <dbReference type="PROSITE" id="PS50075"/>
    </source>
</evidence>
<dbReference type="Gene3D" id="1.10.1200.10">
    <property type="entry name" value="ACP-like"/>
    <property type="match status" value="1"/>
</dbReference>
<dbReference type="AlphaFoldDB" id="A0A5N0E9G7"/>
<keyword evidence="2" id="KW-0596">Phosphopantetheine</keyword>
<dbReference type="PROSITE" id="PS50075">
    <property type="entry name" value="CARRIER"/>
    <property type="match status" value="1"/>
</dbReference>
<dbReference type="GO" id="GO:0031177">
    <property type="term" value="F:phosphopantetheine binding"/>
    <property type="evidence" value="ECO:0007669"/>
    <property type="project" value="InterPro"/>
</dbReference>
<dbReference type="InterPro" id="IPR042099">
    <property type="entry name" value="ANL_N_sf"/>
</dbReference>
<dbReference type="InterPro" id="IPR045851">
    <property type="entry name" value="AMP-bd_C_sf"/>
</dbReference>
<dbReference type="Pfam" id="PF00668">
    <property type="entry name" value="Condensation"/>
    <property type="match status" value="1"/>
</dbReference>
<comment type="caution">
    <text evidence="6">The sequence shown here is derived from an EMBL/GenBank/DDBJ whole genome shotgun (WGS) entry which is preliminary data.</text>
</comment>
<dbReference type="InterPro" id="IPR000873">
    <property type="entry name" value="AMP-dep_synth/lig_dom"/>
</dbReference>
<dbReference type="InterPro" id="IPR020845">
    <property type="entry name" value="AMP-binding_CS"/>
</dbReference>
<dbReference type="Pfam" id="PF13193">
    <property type="entry name" value="AMP-binding_C"/>
    <property type="match status" value="1"/>
</dbReference>
<dbReference type="GO" id="GO:0008610">
    <property type="term" value="P:lipid biosynthetic process"/>
    <property type="evidence" value="ECO:0007669"/>
    <property type="project" value="UniProtKB-ARBA"/>
</dbReference>
<dbReference type="Gene3D" id="3.40.50.12780">
    <property type="entry name" value="N-terminal domain of ligase-like"/>
    <property type="match status" value="1"/>
</dbReference>
<dbReference type="SMART" id="SM00823">
    <property type="entry name" value="PKS_PP"/>
    <property type="match status" value="1"/>
</dbReference>
<dbReference type="InterPro" id="IPR001242">
    <property type="entry name" value="Condensation_dom"/>
</dbReference>
<keyword evidence="7" id="KW-1185">Reference proteome</keyword>
<dbReference type="Gene3D" id="3.30.559.30">
    <property type="entry name" value="Nonribosomal peptide synthetase, condensation domain"/>
    <property type="match status" value="1"/>
</dbReference>
<evidence type="ECO:0000313" key="6">
    <source>
        <dbReference type="EMBL" id="KAA8885573.1"/>
    </source>
</evidence>
<dbReference type="InterPro" id="IPR023213">
    <property type="entry name" value="CAT-like_dom_sf"/>
</dbReference>
<keyword evidence="3" id="KW-0597">Phosphoprotein</keyword>
<dbReference type="Pfam" id="PF00550">
    <property type="entry name" value="PP-binding"/>
    <property type="match status" value="1"/>
</dbReference>
<dbReference type="CDD" id="cd17643">
    <property type="entry name" value="A_NRPS_Cytc1-like"/>
    <property type="match status" value="1"/>
</dbReference>
<reference evidence="6 7" key="1">
    <citation type="submission" date="2019-09" db="EMBL/GenBank/DDBJ databases">
        <authorList>
            <person name="Wang X."/>
        </authorList>
    </citation>
    <scope>NUCLEOTIDE SEQUENCE [LARGE SCALE GENOMIC DNA]</scope>
    <source>
        <strain evidence="6 7">CICC 11023</strain>
    </source>
</reference>
<dbReference type="UniPathway" id="UPA00011"/>
<dbReference type="CDD" id="cd19531">
    <property type="entry name" value="LCL_NRPS-like"/>
    <property type="match status" value="1"/>
</dbReference>
<dbReference type="GO" id="GO:0009366">
    <property type="term" value="C:enterobactin synthetase complex"/>
    <property type="evidence" value="ECO:0007669"/>
    <property type="project" value="TreeGrafter"/>
</dbReference>
<dbReference type="Gene3D" id="3.30.300.30">
    <property type="match status" value="1"/>
</dbReference>
<dbReference type="SUPFAM" id="SSF56801">
    <property type="entry name" value="Acetyl-CoA synthetase-like"/>
    <property type="match status" value="1"/>
</dbReference>
<dbReference type="PROSITE" id="PS00455">
    <property type="entry name" value="AMP_BINDING"/>
    <property type="match status" value="1"/>
</dbReference>
<dbReference type="FunFam" id="3.40.50.12780:FF:000012">
    <property type="entry name" value="Non-ribosomal peptide synthetase"/>
    <property type="match status" value="1"/>
</dbReference>
<dbReference type="SUPFAM" id="SSF47336">
    <property type="entry name" value="ACP-like"/>
    <property type="match status" value="1"/>
</dbReference>
<dbReference type="GO" id="GO:0043041">
    <property type="term" value="P:amino acid activation for nonribosomal peptide biosynthetic process"/>
    <property type="evidence" value="ECO:0007669"/>
    <property type="project" value="TreeGrafter"/>
</dbReference>
<dbReference type="FunFam" id="3.40.50.980:FF:000002">
    <property type="entry name" value="Enterobactin synthetase component F"/>
    <property type="match status" value="1"/>
</dbReference>
<dbReference type="InterPro" id="IPR010071">
    <property type="entry name" value="AA_adenyl_dom"/>
</dbReference>
<feature type="region of interest" description="Disordered" evidence="4">
    <location>
        <begin position="1127"/>
        <end position="1147"/>
    </location>
</feature>
<proteinExistence type="predicted"/>
<dbReference type="FunFam" id="1.10.1200.10:FF:000005">
    <property type="entry name" value="Nonribosomal peptide synthetase 1"/>
    <property type="match status" value="1"/>
</dbReference>
<dbReference type="GO" id="GO:0047527">
    <property type="term" value="F:2,3-dihydroxybenzoate-serine ligase activity"/>
    <property type="evidence" value="ECO:0007669"/>
    <property type="project" value="TreeGrafter"/>
</dbReference>
<evidence type="ECO:0000256" key="1">
    <source>
        <dbReference type="ARBA" id="ARBA00001957"/>
    </source>
</evidence>
<gene>
    <name evidence="6" type="ORF">F3087_28480</name>
</gene>
<dbReference type="InterPro" id="IPR036736">
    <property type="entry name" value="ACP-like_sf"/>
</dbReference>
<evidence type="ECO:0000313" key="7">
    <source>
        <dbReference type="Proteomes" id="UP000323876"/>
    </source>
</evidence>
<evidence type="ECO:0000256" key="2">
    <source>
        <dbReference type="ARBA" id="ARBA00022450"/>
    </source>
</evidence>
<dbReference type="InterPro" id="IPR020806">
    <property type="entry name" value="PKS_PP-bd"/>
</dbReference>
<comment type="cofactor">
    <cofactor evidence="1">
        <name>pantetheine 4'-phosphate</name>
        <dbReference type="ChEBI" id="CHEBI:47942"/>
    </cofactor>
</comment>
<dbReference type="InterPro" id="IPR006162">
    <property type="entry name" value="Ppantetheine_attach_site"/>
</dbReference>
<protein>
    <submittedName>
        <fullName evidence="6">Amino acid adenylation domain-containing protein</fullName>
    </submittedName>
</protein>
<feature type="domain" description="Carrier" evidence="5">
    <location>
        <begin position="1022"/>
        <end position="1097"/>
    </location>
</feature>
<name>A0A5N0E9G7_9NOCA</name>
<dbReference type="OrthoDB" id="3671989at2"/>
<dbReference type="InterPro" id="IPR025110">
    <property type="entry name" value="AMP-bd_C"/>
</dbReference>
<dbReference type="NCBIfam" id="TIGR01733">
    <property type="entry name" value="AA-adenyl-dom"/>
    <property type="match status" value="1"/>
</dbReference>
<dbReference type="Pfam" id="PF00501">
    <property type="entry name" value="AMP-binding"/>
    <property type="match status" value="1"/>
</dbReference>